<evidence type="ECO:0000256" key="1">
    <source>
        <dbReference type="ARBA" id="ARBA00004651"/>
    </source>
</evidence>
<evidence type="ECO:0000256" key="5">
    <source>
        <dbReference type="ARBA" id="ARBA00023040"/>
    </source>
</evidence>
<dbReference type="PANTHER" id="PTHR24228">
    <property type="entry name" value="B2 BRADYKININ RECEPTOR/ANGIOTENSIN II RECEPTOR"/>
    <property type="match status" value="1"/>
</dbReference>
<keyword evidence="4 10" id="KW-1133">Transmembrane helix</keyword>
<evidence type="ECO:0000256" key="4">
    <source>
        <dbReference type="ARBA" id="ARBA00022989"/>
    </source>
</evidence>
<dbReference type="CDD" id="cd00637">
    <property type="entry name" value="7tm_classA_rhodopsin-like"/>
    <property type="match status" value="1"/>
</dbReference>
<dbReference type="Proteomes" id="UP000694845">
    <property type="component" value="Unplaced"/>
</dbReference>
<keyword evidence="8" id="KW-0807">Transducer</keyword>
<feature type="transmembrane region" description="Helical" evidence="10">
    <location>
        <begin position="194"/>
        <end position="218"/>
    </location>
</feature>
<feature type="compositionally biased region" description="Polar residues" evidence="9">
    <location>
        <begin position="264"/>
        <end position="274"/>
    </location>
</feature>
<feature type="transmembrane region" description="Helical" evidence="10">
    <location>
        <begin position="61"/>
        <end position="83"/>
    </location>
</feature>
<evidence type="ECO:0000256" key="8">
    <source>
        <dbReference type="ARBA" id="ARBA00023224"/>
    </source>
</evidence>
<evidence type="ECO:0000256" key="6">
    <source>
        <dbReference type="ARBA" id="ARBA00023136"/>
    </source>
</evidence>
<dbReference type="KEGG" id="aplc:110974206"/>
<feature type="region of interest" description="Disordered" evidence="9">
    <location>
        <begin position="236"/>
        <end position="307"/>
    </location>
</feature>
<keyword evidence="5" id="KW-0297">G-protein coupled receptor</keyword>
<feature type="transmembrane region" description="Helical" evidence="10">
    <location>
        <begin position="138"/>
        <end position="164"/>
    </location>
</feature>
<evidence type="ECO:0000256" key="2">
    <source>
        <dbReference type="ARBA" id="ARBA00022475"/>
    </source>
</evidence>
<gene>
    <name evidence="13" type="primary">LOC110974206</name>
</gene>
<keyword evidence="7" id="KW-0675">Receptor</keyword>
<dbReference type="Pfam" id="PF00001">
    <property type="entry name" value="7tm_1"/>
    <property type="match status" value="1"/>
</dbReference>
<dbReference type="PRINTS" id="PR00237">
    <property type="entry name" value="GPCRRHODOPSN"/>
</dbReference>
<organism evidence="12 13">
    <name type="scientific">Acanthaster planci</name>
    <name type="common">Crown-of-thorns starfish</name>
    <dbReference type="NCBI Taxonomy" id="133434"/>
    <lineage>
        <taxon>Eukaryota</taxon>
        <taxon>Metazoa</taxon>
        <taxon>Echinodermata</taxon>
        <taxon>Eleutherozoa</taxon>
        <taxon>Asterozoa</taxon>
        <taxon>Asteroidea</taxon>
        <taxon>Valvatacea</taxon>
        <taxon>Valvatida</taxon>
        <taxon>Acanthasteridae</taxon>
        <taxon>Acanthaster</taxon>
    </lineage>
</organism>
<dbReference type="SUPFAM" id="SSF81321">
    <property type="entry name" value="Family A G protein-coupled receptor-like"/>
    <property type="match status" value="1"/>
</dbReference>
<dbReference type="OrthoDB" id="5967390at2759"/>
<keyword evidence="3 10" id="KW-0812">Transmembrane</keyword>
<name>A0A8B7XMP7_ACAPL</name>
<dbReference type="GO" id="GO:0005886">
    <property type="term" value="C:plasma membrane"/>
    <property type="evidence" value="ECO:0007669"/>
    <property type="project" value="UniProtKB-SubCell"/>
</dbReference>
<dbReference type="InterPro" id="IPR017452">
    <property type="entry name" value="GPCR_Rhodpsn_7TM"/>
</dbReference>
<dbReference type="Gene3D" id="1.20.1070.10">
    <property type="entry name" value="Rhodopsin 7-helix transmembrane proteins"/>
    <property type="match status" value="1"/>
</dbReference>
<evidence type="ECO:0000256" key="9">
    <source>
        <dbReference type="SAM" id="MobiDB-lite"/>
    </source>
</evidence>
<protein>
    <submittedName>
        <fullName evidence="13">Melatonin receptor type 1B-A-like</fullName>
    </submittedName>
</protein>
<accession>A0A8B7XMP7</accession>
<dbReference type="GeneID" id="110974206"/>
<dbReference type="AlphaFoldDB" id="A0A8B7XMP7"/>
<feature type="transmembrane region" description="Helical" evidence="10">
    <location>
        <begin position="25"/>
        <end position="49"/>
    </location>
</feature>
<dbReference type="RefSeq" id="XP_022081356.1">
    <property type="nucleotide sequence ID" value="XM_022225664.1"/>
</dbReference>
<keyword evidence="6 10" id="KW-0472">Membrane</keyword>
<evidence type="ECO:0000313" key="12">
    <source>
        <dbReference type="Proteomes" id="UP000694845"/>
    </source>
</evidence>
<dbReference type="InterPro" id="IPR000276">
    <property type="entry name" value="GPCR_Rhodpsn"/>
</dbReference>
<feature type="domain" description="G-protein coupled receptors family 1 profile" evidence="11">
    <location>
        <begin position="40"/>
        <end position="307"/>
    </location>
</feature>
<evidence type="ECO:0000256" key="10">
    <source>
        <dbReference type="SAM" id="Phobius"/>
    </source>
</evidence>
<feature type="transmembrane region" description="Helical" evidence="10">
    <location>
        <begin position="103"/>
        <end position="126"/>
    </location>
</feature>
<evidence type="ECO:0000256" key="7">
    <source>
        <dbReference type="ARBA" id="ARBA00023170"/>
    </source>
</evidence>
<keyword evidence="2" id="KW-1003">Cell membrane</keyword>
<sequence>MPKDISTDEVSSLTPVYSSYLSRQILASFVGLIALVGVLGNSTVVLAVVLSRKPRTITNIFVVNLAVVDLVTCLSMPIMVLAVLSESQENLLVSEDLCAFQGFVLIVCLGCSLNNIATIAVYRALVTRKKTPGGLLSLFNRCGLVAMICANWLVPLAVGLLPIVSKFGSYGYDENLSTCSFNPSAEGSGTFSKIMAMLFFPVQLVVTFASYAVILYTVKKHARRVNVNVEPPLAIVGGTMRSPPQPGPARQPHTSARGAAPALNQRQAGATTPPQWARRIRSLASSRPATHAHAVGPPVQARPGFRQ</sequence>
<evidence type="ECO:0000313" key="13">
    <source>
        <dbReference type="RefSeq" id="XP_022081356.1"/>
    </source>
</evidence>
<reference evidence="13" key="1">
    <citation type="submission" date="2025-08" db="UniProtKB">
        <authorList>
            <consortium name="RefSeq"/>
        </authorList>
    </citation>
    <scope>IDENTIFICATION</scope>
</reference>
<evidence type="ECO:0000256" key="3">
    <source>
        <dbReference type="ARBA" id="ARBA00022692"/>
    </source>
</evidence>
<dbReference type="OMA" id="VAMICAN"/>
<dbReference type="PROSITE" id="PS50262">
    <property type="entry name" value="G_PROTEIN_RECEP_F1_2"/>
    <property type="match status" value="1"/>
</dbReference>
<proteinExistence type="predicted"/>
<dbReference type="GO" id="GO:0004930">
    <property type="term" value="F:G protein-coupled receptor activity"/>
    <property type="evidence" value="ECO:0007669"/>
    <property type="project" value="UniProtKB-KW"/>
</dbReference>
<dbReference type="PANTHER" id="PTHR24228:SF72">
    <property type="entry name" value="G-PROTEIN COUPLED RECEPTORS FAMILY 1 PROFILE DOMAIN-CONTAINING PROTEIN"/>
    <property type="match status" value="1"/>
</dbReference>
<evidence type="ECO:0000259" key="11">
    <source>
        <dbReference type="PROSITE" id="PS50262"/>
    </source>
</evidence>
<keyword evidence="12" id="KW-1185">Reference proteome</keyword>
<comment type="subcellular location">
    <subcellularLocation>
        <location evidence="1">Cell membrane</location>
        <topology evidence="1">Multi-pass membrane protein</topology>
    </subcellularLocation>
</comment>